<keyword evidence="4" id="KW-1185">Reference proteome</keyword>
<proteinExistence type="predicted"/>
<dbReference type="GO" id="GO:0015031">
    <property type="term" value="P:protein transport"/>
    <property type="evidence" value="ECO:0007669"/>
    <property type="project" value="TreeGrafter"/>
</dbReference>
<reference evidence="3" key="1">
    <citation type="submission" date="2023-04" db="EMBL/GenBank/DDBJ databases">
        <title>Phytophthora fragariaefolia NBRC 109709.</title>
        <authorList>
            <person name="Ichikawa N."/>
            <person name="Sato H."/>
            <person name="Tonouchi N."/>
        </authorList>
    </citation>
    <scope>NUCLEOTIDE SEQUENCE</scope>
    <source>
        <strain evidence="3">NBRC 109709</strain>
    </source>
</reference>
<feature type="region of interest" description="Disordered" evidence="1">
    <location>
        <begin position="33"/>
        <end position="59"/>
    </location>
</feature>
<sequence length="256" mass="28691">MSQQPTDPGNGLGSMESSITYKVRATIRIDRSPKPYVENSCPFSVQQPPRESPMRPLERSSCDKVRAFRVFSIGLCMLTASLDHDEVIAGDIVTVFTSVKNQTPKDMTGVSVQLVEDLAMDVPFRTQKRGSIILCRRDFPGVRSGRQASRALSMNLAIETPWCFEPINPTMTCSFVKWQYRLVVKCDFRLCSSVEVEFPVTVMYPRSTTRMAMARLSGPFSSPVGVEDIPLGHRSMQQLSRLSRQFPESSVLSDTH</sequence>
<dbReference type="PANTHER" id="PTHR11188">
    <property type="entry name" value="ARRESTIN DOMAIN CONTAINING PROTEIN"/>
    <property type="match status" value="1"/>
</dbReference>
<dbReference type="InterPro" id="IPR011022">
    <property type="entry name" value="Arrestin_C-like"/>
</dbReference>
<dbReference type="Gene3D" id="2.60.40.640">
    <property type="match status" value="1"/>
</dbReference>
<dbReference type="Pfam" id="PF02752">
    <property type="entry name" value="Arrestin_C"/>
    <property type="match status" value="1"/>
</dbReference>
<dbReference type="SMART" id="SM01017">
    <property type="entry name" value="Arrestin_C"/>
    <property type="match status" value="1"/>
</dbReference>
<dbReference type="InterPro" id="IPR014756">
    <property type="entry name" value="Ig_E-set"/>
</dbReference>
<dbReference type="OrthoDB" id="119490at2759"/>
<dbReference type="PANTHER" id="PTHR11188:SF17">
    <property type="entry name" value="FI21816P1"/>
    <property type="match status" value="1"/>
</dbReference>
<organism evidence="3 4">
    <name type="scientific">Phytophthora fragariaefolia</name>
    <dbReference type="NCBI Taxonomy" id="1490495"/>
    <lineage>
        <taxon>Eukaryota</taxon>
        <taxon>Sar</taxon>
        <taxon>Stramenopiles</taxon>
        <taxon>Oomycota</taxon>
        <taxon>Peronosporomycetes</taxon>
        <taxon>Peronosporales</taxon>
        <taxon>Peronosporaceae</taxon>
        <taxon>Phytophthora</taxon>
    </lineage>
</organism>
<evidence type="ECO:0000259" key="2">
    <source>
        <dbReference type="SMART" id="SM01017"/>
    </source>
</evidence>
<comment type="caution">
    <text evidence="3">The sequence shown here is derived from an EMBL/GenBank/DDBJ whole genome shotgun (WGS) entry which is preliminary data.</text>
</comment>
<protein>
    <submittedName>
        <fullName evidence="3">Unnamed protein product</fullName>
    </submittedName>
</protein>
<gene>
    <name evidence="3" type="ORF">Pfra01_002636100</name>
</gene>
<dbReference type="Proteomes" id="UP001165121">
    <property type="component" value="Unassembled WGS sequence"/>
</dbReference>
<evidence type="ECO:0000313" key="4">
    <source>
        <dbReference type="Proteomes" id="UP001165121"/>
    </source>
</evidence>
<evidence type="ECO:0000256" key="1">
    <source>
        <dbReference type="SAM" id="MobiDB-lite"/>
    </source>
</evidence>
<dbReference type="InterPro" id="IPR014752">
    <property type="entry name" value="Arrestin-like_C"/>
</dbReference>
<accession>A0A9W7D7T4</accession>
<dbReference type="GO" id="GO:0005737">
    <property type="term" value="C:cytoplasm"/>
    <property type="evidence" value="ECO:0007669"/>
    <property type="project" value="TreeGrafter"/>
</dbReference>
<name>A0A9W7D7T4_9STRA</name>
<feature type="domain" description="Arrestin C-terminal-like" evidence="2">
    <location>
        <begin position="72"/>
        <end position="207"/>
    </location>
</feature>
<dbReference type="InterPro" id="IPR050357">
    <property type="entry name" value="Arrestin_domain-protein"/>
</dbReference>
<dbReference type="AlphaFoldDB" id="A0A9W7D7T4"/>
<evidence type="ECO:0000313" key="3">
    <source>
        <dbReference type="EMBL" id="GMF60704.1"/>
    </source>
</evidence>
<dbReference type="EMBL" id="BSXT01005503">
    <property type="protein sequence ID" value="GMF60704.1"/>
    <property type="molecule type" value="Genomic_DNA"/>
</dbReference>
<dbReference type="SUPFAM" id="SSF81296">
    <property type="entry name" value="E set domains"/>
    <property type="match status" value="1"/>
</dbReference>